<feature type="domain" description="HTH araC/xylS-type" evidence="6">
    <location>
        <begin position="451"/>
        <end position="559"/>
    </location>
</feature>
<gene>
    <name evidence="7" type="ORF">C8N26_1376</name>
</gene>
<sequence length="564" mass="66324">MSIVLIITFSKVFSQTNQYSENDLKKFKQKFYLNKETGIDSTLFFMDKLQKSTSIPYKTFGYAASEYLKIREKESLNVSFYLDSINKYLPSILKTTNNYPILFDIYILLGNSNKRKGLIKPALQDYITAENYALLANDIERTIKIKGNIALIYQDMGELDKALNKAKEALELIEINKEALSNKYYSSKYKRMFNVAAIYATLYKNDKKQHQYADSSLHYYNSILKTKEFNLNNYYTGKVYYGKGTIYTLKEEYFKASSLLEKSLEFFEKSKSQSYLYKGYYNNAYNYYMSNNLNKAKENFLKVLKIKKDTILDYNYLHTHYYLSKIHSKQNKIDSAKYHLNTFITDYGKLTSRKKQQINGAYKIDLDKKIKELKELKEYIANKSFYYKTIFIILVLILLIISLLVVKNSKEKRKANEKLHELLAKISKKEELTKKSFSTSNDIKIKGEQHEQIIKGLLKIEEKEYFLKEEFNLYNAAKKIGTNTTYLSKIIKDYKKMSFNDYTNELRINYIIEALSNNKKVRSYTTQAIGELAGYKNAKSFTRIFKKHMGITPYQFIEKIDKAL</sequence>
<dbReference type="Gene3D" id="1.10.10.60">
    <property type="entry name" value="Homeodomain-like"/>
    <property type="match status" value="2"/>
</dbReference>
<dbReference type="SMART" id="SM00028">
    <property type="entry name" value="TPR"/>
    <property type="match status" value="3"/>
</dbReference>
<dbReference type="EMBL" id="RAQM01000008">
    <property type="protein sequence ID" value="RKF03749.1"/>
    <property type="molecule type" value="Genomic_DNA"/>
</dbReference>
<evidence type="ECO:0000313" key="8">
    <source>
        <dbReference type="Proteomes" id="UP000285780"/>
    </source>
</evidence>
<dbReference type="InterPro" id="IPR019734">
    <property type="entry name" value="TPR_rpt"/>
</dbReference>
<keyword evidence="5" id="KW-1133">Transmembrane helix</keyword>
<evidence type="ECO:0000256" key="1">
    <source>
        <dbReference type="ARBA" id="ARBA00023015"/>
    </source>
</evidence>
<keyword evidence="5" id="KW-0472">Membrane</keyword>
<keyword evidence="2 7" id="KW-0238">DNA-binding</keyword>
<dbReference type="SUPFAM" id="SSF46689">
    <property type="entry name" value="Homeodomain-like"/>
    <property type="match status" value="1"/>
</dbReference>
<feature type="coiled-coil region" evidence="4">
    <location>
        <begin position="156"/>
        <end position="183"/>
    </location>
</feature>
<dbReference type="PANTHER" id="PTHR43280:SF34">
    <property type="entry name" value="ARAC-FAMILY TRANSCRIPTIONAL REGULATOR"/>
    <property type="match status" value="1"/>
</dbReference>
<proteinExistence type="predicted"/>
<dbReference type="PROSITE" id="PS01124">
    <property type="entry name" value="HTH_ARAC_FAMILY_2"/>
    <property type="match status" value="1"/>
</dbReference>
<dbReference type="Pfam" id="PF12833">
    <property type="entry name" value="HTH_18"/>
    <property type="match status" value="1"/>
</dbReference>
<accession>A0A420E0Z0</accession>
<keyword evidence="3" id="KW-0804">Transcription</keyword>
<evidence type="ECO:0000256" key="4">
    <source>
        <dbReference type="SAM" id="Coils"/>
    </source>
</evidence>
<keyword evidence="8" id="KW-1185">Reference proteome</keyword>
<dbReference type="PANTHER" id="PTHR43280">
    <property type="entry name" value="ARAC-FAMILY TRANSCRIPTIONAL REGULATOR"/>
    <property type="match status" value="1"/>
</dbReference>
<reference evidence="7 8" key="1">
    <citation type="submission" date="2018-09" db="EMBL/GenBank/DDBJ databases">
        <title>Genomic Encyclopedia of Archaeal and Bacterial Type Strains, Phase II (KMG-II): from individual species to whole genera.</title>
        <authorList>
            <person name="Goeker M."/>
        </authorList>
    </citation>
    <scope>NUCLEOTIDE SEQUENCE [LARGE SCALE GENOMIC DNA]</scope>
    <source>
        <strain evidence="7 8">DSM 16505</strain>
    </source>
</reference>
<protein>
    <submittedName>
        <fullName evidence="7">AraC-like DNA-binding protein</fullName>
    </submittedName>
</protein>
<keyword evidence="1" id="KW-0805">Transcription regulation</keyword>
<comment type="caution">
    <text evidence="7">The sequence shown here is derived from an EMBL/GenBank/DDBJ whole genome shotgun (WGS) entry which is preliminary data.</text>
</comment>
<dbReference type="InterPro" id="IPR009057">
    <property type="entry name" value="Homeodomain-like_sf"/>
</dbReference>
<dbReference type="AlphaFoldDB" id="A0A420E0Z0"/>
<dbReference type="InterPro" id="IPR018060">
    <property type="entry name" value="HTH_AraC"/>
</dbReference>
<dbReference type="InterPro" id="IPR011990">
    <property type="entry name" value="TPR-like_helical_dom_sf"/>
</dbReference>
<keyword evidence="4" id="KW-0175">Coiled coil</keyword>
<dbReference type="SUPFAM" id="SSF48452">
    <property type="entry name" value="TPR-like"/>
    <property type="match status" value="1"/>
</dbReference>
<organism evidence="7 8">
    <name type="scientific">Tenacibaculum lutimaris</name>
    <dbReference type="NCBI Taxonomy" id="285258"/>
    <lineage>
        <taxon>Bacteria</taxon>
        <taxon>Pseudomonadati</taxon>
        <taxon>Bacteroidota</taxon>
        <taxon>Flavobacteriia</taxon>
        <taxon>Flavobacteriales</taxon>
        <taxon>Flavobacteriaceae</taxon>
        <taxon>Tenacibaculum</taxon>
    </lineage>
</organism>
<evidence type="ECO:0000256" key="3">
    <source>
        <dbReference type="ARBA" id="ARBA00023163"/>
    </source>
</evidence>
<dbReference type="SMART" id="SM00342">
    <property type="entry name" value="HTH_ARAC"/>
    <property type="match status" value="1"/>
</dbReference>
<evidence type="ECO:0000259" key="6">
    <source>
        <dbReference type="PROSITE" id="PS01124"/>
    </source>
</evidence>
<name>A0A420E0Z0_9FLAO</name>
<evidence type="ECO:0000313" key="7">
    <source>
        <dbReference type="EMBL" id="RKF03749.1"/>
    </source>
</evidence>
<evidence type="ECO:0000256" key="2">
    <source>
        <dbReference type="ARBA" id="ARBA00023125"/>
    </source>
</evidence>
<keyword evidence="5" id="KW-0812">Transmembrane</keyword>
<evidence type="ECO:0000256" key="5">
    <source>
        <dbReference type="SAM" id="Phobius"/>
    </source>
</evidence>
<feature type="transmembrane region" description="Helical" evidence="5">
    <location>
        <begin position="385"/>
        <end position="406"/>
    </location>
</feature>
<dbReference type="GO" id="GO:0043565">
    <property type="term" value="F:sequence-specific DNA binding"/>
    <property type="evidence" value="ECO:0007669"/>
    <property type="project" value="InterPro"/>
</dbReference>
<dbReference type="Proteomes" id="UP000285780">
    <property type="component" value="Unassembled WGS sequence"/>
</dbReference>
<dbReference type="Gene3D" id="1.25.40.10">
    <property type="entry name" value="Tetratricopeptide repeat domain"/>
    <property type="match status" value="1"/>
</dbReference>
<dbReference type="GO" id="GO:0003700">
    <property type="term" value="F:DNA-binding transcription factor activity"/>
    <property type="evidence" value="ECO:0007669"/>
    <property type="project" value="InterPro"/>
</dbReference>